<gene>
    <name evidence="2" type="ORF">CLUMA_CG017621</name>
</gene>
<accession>A0A1J1IWG1</accession>
<feature type="signal peptide" evidence="1">
    <location>
        <begin position="1"/>
        <end position="22"/>
    </location>
</feature>
<keyword evidence="3" id="KW-1185">Reference proteome</keyword>
<evidence type="ECO:0000313" key="2">
    <source>
        <dbReference type="EMBL" id="CRL04549.1"/>
    </source>
</evidence>
<evidence type="ECO:0000313" key="3">
    <source>
        <dbReference type="Proteomes" id="UP000183832"/>
    </source>
</evidence>
<organism evidence="2 3">
    <name type="scientific">Clunio marinus</name>
    <dbReference type="NCBI Taxonomy" id="568069"/>
    <lineage>
        <taxon>Eukaryota</taxon>
        <taxon>Metazoa</taxon>
        <taxon>Ecdysozoa</taxon>
        <taxon>Arthropoda</taxon>
        <taxon>Hexapoda</taxon>
        <taxon>Insecta</taxon>
        <taxon>Pterygota</taxon>
        <taxon>Neoptera</taxon>
        <taxon>Endopterygota</taxon>
        <taxon>Diptera</taxon>
        <taxon>Nematocera</taxon>
        <taxon>Chironomoidea</taxon>
        <taxon>Chironomidae</taxon>
        <taxon>Clunio</taxon>
    </lineage>
</organism>
<sequence length="173" mass="19847">MFLKIWLIFSCLLVLNIFFVFSANQKCFNICPDAINYDFFIPLREFIMSNLIEDGPADGICLTKDKWIFNGTQFGLPPKCRCMEFPPAEEINPNDGPRCPDHLQASVEESINENLKRNLELRGDEMPENGWCPEGKTKWMILKSQLDVPRDGCVCIDAFNPYSPEIVCIEDDN</sequence>
<protein>
    <submittedName>
        <fullName evidence="2">CLUMA_CG017621, isoform A</fullName>
    </submittedName>
</protein>
<dbReference type="EMBL" id="CVRI01000063">
    <property type="protein sequence ID" value="CRL04549.1"/>
    <property type="molecule type" value="Genomic_DNA"/>
</dbReference>
<evidence type="ECO:0000256" key="1">
    <source>
        <dbReference type="SAM" id="SignalP"/>
    </source>
</evidence>
<dbReference type="AlphaFoldDB" id="A0A1J1IWG1"/>
<proteinExistence type="predicted"/>
<feature type="chain" id="PRO_5012949857" evidence="1">
    <location>
        <begin position="23"/>
        <end position="173"/>
    </location>
</feature>
<keyword evidence="1" id="KW-0732">Signal</keyword>
<reference evidence="2 3" key="1">
    <citation type="submission" date="2015-04" db="EMBL/GenBank/DDBJ databases">
        <authorList>
            <person name="Syromyatnikov M.Y."/>
            <person name="Popov V.N."/>
        </authorList>
    </citation>
    <scope>NUCLEOTIDE SEQUENCE [LARGE SCALE GENOMIC DNA]</scope>
</reference>
<name>A0A1J1IWG1_9DIPT</name>
<dbReference type="Proteomes" id="UP000183832">
    <property type="component" value="Unassembled WGS sequence"/>
</dbReference>